<accession>A0A173ZW32</accession>
<dbReference type="Pfam" id="PF00128">
    <property type="entry name" value="Alpha-amylase"/>
    <property type="match status" value="1"/>
</dbReference>
<gene>
    <name evidence="5" type="primary">malL_2</name>
    <name evidence="5" type="ORF">ERS852385_01383</name>
</gene>
<dbReference type="Gene3D" id="2.60.40.1180">
    <property type="entry name" value="Golgi alpha-mannosidase II"/>
    <property type="match status" value="1"/>
</dbReference>
<feature type="domain" description="Glycosyl hydrolase family 13 catalytic" evidence="4">
    <location>
        <begin position="14"/>
        <end position="420"/>
    </location>
</feature>
<dbReference type="PANTHER" id="PTHR10357:SF179">
    <property type="entry name" value="NEUTRAL AND BASIC AMINO ACID TRANSPORT PROTEIN RBAT"/>
    <property type="match status" value="1"/>
</dbReference>
<reference evidence="5 6" key="1">
    <citation type="submission" date="2015-09" db="EMBL/GenBank/DDBJ databases">
        <authorList>
            <consortium name="Pathogen Informatics"/>
        </authorList>
    </citation>
    <scope>NUCLEOTIDE SEQUENCE [LARGE SCALE GENOMIC DNA]</scope>
    <source>
        <strain evidence="5 6">2789STDY5608828</strain>
    </source>
</reference>
<dbReference type="InterPro" id="IPR006047">
    <property type="entry name" value="GH13_cat_dom"/>
</dbReference>
<dbReference type="InterPro" id="IPR013780">
    <property type="entry name" value="Glyco_hydro_b"/>
</dbReference>
<evidence type="ECO:0000256" key="1">
    <source>
        <dbReference type="ARBA" id="ARBA00008061"/>
    </source>
</evidence>
<dbReference type="SMART" id="SM00642">
    <property type="entry name" value="Aamy"/>
    <property type="match status" value="1"/>
</dbReference>
<proteinExistence type="inferred from homology"/>
<dbReference type="InterPro" id="IPR017853">
    <property type="entry name" value="GH"/>
</dbReference>
<evidence type="ECO:0000256" key="2">
    <source>
        <dbReference type="ARBA" id="ARBA00022801"/>
    </source>
</evidence>
<dbReference type="STRING" id="187979.ERS852385_01383"/>
<dbReference type="Gene3D" id="3.90.400.10">
    <property type="entry name" value="Oligo-1,6-glucosidase, Domain 2"/>
    <property type="match status" value="1"/>
</dbReference>
<dbReference type="GO" id="GO:0009313">
    <property type="term" value="P:oligosaccharide catabolic process"/>
    <property type="evidence" value="ECO:0007669"/>
    <property type="project" value="TreeGrafter"/>
</dbReference>
<sequence>MNELKWWQKSIVYQIYPKSFQDTTGTGVGDIPGVTSHLDYLKSLGTGAIWLTPVYPSPMVDNGYDISDYCGIDPSYGTMEDMEELIAEAKKRDIRIVMDLVFNHSSDQHPWFLESKRDRTNPKADWYIWRDAKPDGSAPTNWRAIFGGSAWTWCEERQQYYLHTFAEAQPDLNWENPEVRQALFNAANFWLDKGVGGFRIDAIVYIKKPAFKDGPVDGADGLSGIHEMTANTPGILDFLHEFRRNVFDGHDIFTVGEANGVSPEELPQWVGKDGVFSMLFEFSHLELSYPEGEIWCKRFAWKLGQLKDALSASQAATAKEGWYPIFFENHDQNRAMHRYFPEGTDPKVAAKALATVLFTLRGTPFVYEGEEIGMTNTAFPKIEDYNDISTHGQYEYALKEGLSPEEALKAVQFQSRDNARTPMQWTRDTNAGFTTGKPWLPVHKDFMDCCVEAESEDGTSVLSYYRQMNRERTEGKASEILLQGSYEELLHEDEHVYAFKRVLGEHAAYTVVNFTNDTVTYDSSVLEDADILIGNYENAKKGTLRPAEAVVYVK</sequence>
<dbReference type="CDD" id="cd11333">
    <property type="entry name" value="AmyAc_SI_OligoGlu_DGase"/>
    <property type="match status" value="1"/>
</dbReference>
<dbReference type="Proteomes" id="UP000095546">
    <property type="component" value="Unassembled WGS sequence"/>
</dbReference>
<dbReference type="RefSeq" id="WP_055161791.1">
    <property type="nucleotide sequence ID" value="NZ_CABIWZ010000008.1"/>
</dbReference>
<evidence type="ECO:0000313" key="5">
    <source>
        <dbReference type="EMBL" id="CUN79398.1"/>
    </source>
</evidence>
<keyword evidence="3 5" id="KW-0326">Glycosidase</keyword>
<evidence type="ECO:0000259" key="4">
    <source>
        <dbReference type="SMART" id="SM00642"/>
    </source>
</evidence>
<dbReference type="GO" id="GO:0004574">
    <property type="term" value="F:oligo-1,6-glucosidase activity"/>
    <property type="evidence" value="ECO:0007669"/>
    <property type="project" value="UniProtKB-EC"/>
</dbReference>
<evidence type="ECO:0000313" key="6">
    <source>
        <dbReference type="Proteomes" id="UP000095546"/>
    </source>
</evidence>
<dbReference type="PANTHER" id="PTHR10357">
    <property type="entry name" value="ALPHA-AMYLASE FAMILY MEMBER"/>
    <property type="match status" value="1"/>
</dbReference>
<dbReference type="eggNOG" id="COG0366">
    <property type="taxonomic scope" value="Bacteria"/>
</dbReference>
<dbReference type="AlphaFoldDB" id="A0A173ZW32"/>
<dbReference type="EC" id="3.2.1.10" evidence="5"/>
<dbReference type="FunFam" id="3.20.20.80:FF:000064">
    <property type="entry name" value="Oligo-1,6-glucosidase"/>
    <property type="match status" value="1"/>
</dbReference>
<protein>
    <submittedName>
        <fullName evidence="5">Oligo-1,6-glucosidase</fullName>
        <ecNumber evidence="5">3.2.1.10</ecNumber>
    </submittedName>
</protein>
<dbReference type="NCBIfam" id="NF008183">
    <property type="entry name" value="PRK10933.1"/>
    <property type="match status" value="1"/>
</dbReference>
<dbReference type="EMBL" id="CYYU01000008">
    <property type="protein sequence ID" value="CUN79398.1"/>
    <property type="molecule type" value="Genomic_DNA"/>
</dbReference>
<comment type="similarity">
    <text evidence="1">Belongs to the glycosyl hydrolase 13 family.</text>
</comment>
<evidence type="ECO:0000256" key="3">
    <source>
        <dbReference type="ARBA" id="ARBA00023295"/>
    </source>
</evidence>
<dbReference type="InterPro" id="IPR045857">
    <property type="entry name" value="O16G_dom_2"/>
</dbReference>
<dbReference type="FunFam" id="3.90.400.10:FF:000002">
    <property type="entry name" value="Sucrose isomerase"/>
    <property type="match status" value="1"/>
</dbReference>
<dbReference type="SUPFAM" id="SSF51011">
    <property type="entry name" value="Glycosyl hydrolase domain"/>
    <property type="match status" value="1"/>
</dbReference>
<dbReference type="SUPFAM" id="SSF51445">
    <property type="entry name" value="(Trans)glycosidases"/>
    <property type="match status" value="1"/>
</dbReference>
<dbReference type="GO" id="GO:0004556">
    <property type="term" value="F:alpha-amylase activity"/>
    <property type="evidence" value="ECO:0007669"/>
    <property type="project" value="TreeGrafter"/>
</dbReference>
<dbReference type="Gene3D" id="3.20.20.80">
    <property type="entry name" value="Glycosidases"/>
    <property type="match status" value="1"/>
</dbReference>
<keyword evidence="2 5" id="KW-0378">Hydrolase</keyword>
<organism evidence="5 6">
    <name type="scientific">Mitsuokella jalaludinii</name>
    <dbReference type="NCBI Taxonomy" id="187979"/>
    <lineage>
        <taxon>Bacteria</taxon>
        <taxon>Bacillati</taxon>
        <taxon>Bacillota</taxon>
        <taxon>Negativicutes</taxon>
        <taxon>Selenomonadales</taxon>
        <taxon>Selenomonadaceae</taxon>
        <taxon>Mitsuokella</taxon>
    </lineage>
</organism>
<name>A0A173ZW32_9FIRM</name>
<dbReference type="OrthoDB" id="9805159at2"/>
<keyword evidence="6" id="KW-1185">Reference proteome</keyword>